<reference evidence="7 8" key="1">
    <citation type="submission" date="2019-07" db="EMBL/GenBank/DDBJ databases">
        <title>Whole genome shotgun sequence of Microbacterium aerolatum NBRC 103071.</title>
        <authorList>
            <person name="Hosoyama A."/>
            <person name="Uohara A."/>
            <person name="Ohji S."/>
            <person name="Ichikawa N."/>
        </authorList>
    </citation>
    <scope>NUCLEOTIDE SEQUENCE [LARGE SCALE GENOMIC DNA]</scope>
    <source>
        <strain evidence="7 8">NBRC 103071</strain>
    </source>
</reference>
<feature type="domain" description="DhaL" evidence="5">
    <location>
        <begin position="371"/>
        <end position="573"/>
    </location>
</feature>
<keyword evidence="8" id="KW-1185">Reference proteome</keyword>
<dbReference type="GO" id="GO:0004371">
    <property type="term" value="F:glycerone kinase activity"/>
    <property type="evidence" value="ECO:0007669"/>
    <property type="project" value="InterPro"/>
</dbReference>
<dbReference type="Pfam" id="PF02733">
    <property type="entry name" value="Dak1"/>
    <property type="match status" value="1"/>
</dbReference>
<comment type="caution">
    <text evidence="7">The sequence shown here is derived from an EMBL/GenBank/DDBJ whole genome shotgun (WGS) entry which is preliminary data.</text>
</comment>
<dbReference type="RefSeq" id="WP_147037928.1">
    <property type="nucleotide sequence ID" value="NZ_BJUW01000002.1"/>
</dbReference>
<dbReference type="NCBIfam" id="NF011049">
    <property type="entry name" value="PRK14479.1"/>
    <property type="match status" value="1"/>
</dbReference>
<evidence type="ECO:0000259" key="6">
    <source>
        <dbReference type="PROSITE" id="PS51481"/>
    </source>
</evidence>
<protein>
    <submittedName>
        <fullName evidence="7">Erythrulose kinase</fullName>
    </submittedName>
</protein>
<evidence type="ECO:0000256" key="2">
    <source>
        <dbReference type="ARBA" id="ARBA00022741"/>
    </source>
</evidence>
<dbReference type="AlphaFoldDB" id="A0A511AAP7"/>
<dbReference type="InterPro" id="IPR050861">
    <property type="entry name" value="Dihydroxyacetone_Kinase"/>
</dbReference>
<keyword evidence="3 7" id="KW-0418">Kinase</keyword>
<dbReference type="SUPFAM" id="SSF82549">
    <property type="entry name" value="DAK1/DegV-like"/>
    <property type="match status" value="1"/>
</dbReference>
<gene>
    <name evidence="7" type="ORF">MAE01_04360</name>
</gene>
<dbReference type="PROSITE" id="PS51481">
    <property type="entry name" value="DHAK"/>
    <property type="match status" value="1"/>
</dbReference>
<keyword evidence="2" id="KW-0547">Nucleotide-binding</keyword>
<evidence type="ECO:0000313" key="8">
    <source>
        <dbReference type="Proteomes" id="UP000321225"/>
    </source>
</evidence>
<dbReference type="InterPro" id="IPR004006">
    <property type="entry name" value="DhaK_dom"/>
</dbReference>
<evidence type="ECO:0000256" key="4">
    <source>
        <dbReference type="ARBA" id="ARBA00022840"/>
    </source>
</evidence>
<proteinExistence type="predicted"/>
<dbReference type="InterPro" id="IPR004007">
    <property type="entry name" value="DhaL_dom"/>
</dbReference>
<dbReference type="PROSITE" id="PS51480">
    <property type="entry name" value="DHAL"/>
    <property type="match status" value="1"/>
</dbReference>
<dbReference type="Gene3D" id="3.30.1180.20">
    <property type="entry name" value="Dihydroxyacetone kinase, domain 2"/>
    <property type="match status" value="1"/>
</dbReference>
<evidence type="ECO:0000256" key="3">
    <source>
        <dbReference type="ARBA" id="ARBA00022777"/>
    </source>
</evidence>
<dbReference type="Proteomes" id="UP000321225">
    <property type="component" value="Unassembled WGS sequence"/>
</dbReference>
<dbReference type="Pfam" id="PF02734">
    <property type="entry name" value="Dak2"/>
    <property type="match status" value="1"/>
</dbReference>
<dbReference type="Gene3D" id="1.25.40.340">
    <property type="match status" value="1"/>
</dbReference>
<dbReference type="SMART" id="SM01120">
    <property type="entry name" value="Dak2"/>
    <property type="match status" value="1"/>
</dbReference>
<evidence type="ECO:0000256" key="1">
    <source>
        <dbReference type="ARBA" id="ARBA00022679"/>
    </source>
</evidence>
<dbReference type="FunFam" id="1.25.40.340:FF:000002">
    <property type="entry name" value="Dihydroxyacetone kinase, L subunit"/>
    <property type="match status" value="1"/>
</dbReference>
<accession>A0A511AAP7</accession>
<dbReference type="Gene3D" id="3.40.50.10440">
    <property type="entry name" value="Dihydroxyacetone kinase, domain 1"/>
    <property type="match status" value="1"/>
</dbReference>
<dbReference type="PANTHER" id="PTHR28629">
    <property type="entry name" value="TRIOKINASE/FMN CYCLASE"/>
    <property type="match status" value="1"/>
</dbReference>
<dbReference type="GO" id="GO:0005829">
    <property type="term" value="C:cytosol"/>
    <property type="evidence" value="ECO:0007669"/>
    <property type="project" value="TreeGrafter"/>
</dbReference>
<dbReference type="PANTHER" id="PTHR28629:SF4">
    <property type="entry name" value="TRIOKINASE_FMN CYCLASE"/>
    <property type="match status" value="1"/>
</dbReference>
<organism evidence="7 8">
    <name type="scientific">Microbacterium aerolatum</name>
    <dbReference type="NCBI Taxonomy" id="153731"/>
    <lineage>
        <taxon>Bacteria</taxon>
        <taxon>Bacillati</taxon>
        <taxon>Actinomycetota</taxon>
        <taxon>Actinomycetes</taxon>
        <taxon>Micrococcales</taxon>
        <taxon>Microbacteriaceae</taxon>
        <taxon>Microbacterium</taxon>
    </lineage>
</organism>
<keyword evidence="1" id="KW-0808">Transferase</keyword>
<dbReference type="InterPro" id="IPR036117">
    <property type="entry name" value="DhaL_dom_sf"/>
</dbReference>
<dbReference type="EMBL" id="BJUW01000002">
    <property type="protein sequence ID" value="GEK85260.1"/>
    <property type="molecule type" value="Genomic_DNA"/>
</dbReference>
<feature type="domain" description="DhaK" evidence="6">
    <location>
        <begin position="7"/>
        <end position="331"/>
    </location>
</feature>
<dbReference type="GO" id="GO:0019563">
    <property type="term" value="P:glycerol catabolic process"/>
    <property type="evidence" value="ECO:0007669"/>
    <property type="project" value="TreeGrafter"/>
</dbReference>
<sequence length="586" mass="59157">MSYVLNDPATFADESAAGFVAAHRDLVRRVPGGVARAAATPAGQVAVVIGGGSGHYPAFAGLVGDGLAHAAAMGNVFASPSAQQVYSVAKSVATEAGVLLSYGNYAGDALNFDIAQRRLNDEGIRCRTVRVTDDIFSASPDEADKRRGIAGDFAVFRAAGWAAAQGWSVDEVFDLADRANRRTRSLGVAFTGCTLPGADEPLFTVPAGHMGVGMGIHGEPGIDVRPLPVADDLADLFVDGLLAELPDLVADSHGARVGVIVNGLGAVKGEELFLLYGLIAARLESAGITPVEPEVGEYATSFEMAGVSLTLLWLDDELEQAWASPAATPAYRKGAVDRTAAVPVSAEQDAADSQIATISAAGSEQAGAAGSTAQLVIHAIDDVVEAHVDELGRLDAIAGDGDHGIGMQRGARAAADAADRAAAAGAGAGTVLAMAGDAWADKAGGTSGALWGAALRAAGLRIGDSAPPTALDVAEAVAAGRDAIQELGKAQVGDKTLVDALVPFAAELSTGVAASLSLAEAWAAAAAVATAQAQATSDLLPRMGRARPHMEKSLGTPDPGAISLALAMTAAATVLAGRHTEQGEMR</sequence>
<evidence type="ECO:0000259" key="5">
    <source>
        <dbReference type="PROSITE" id="PS51480"/>
    </source>
</evidence>
<keyword evidence="4" id="KW-0067">ATP-binding</keyword>
<dbReference type="SUPFAM" id="SSF101473">
    <property type="entry name" value="DhaL-like"/>
    <property type="match status" value="1"/>
</dbReference>
<dbReference type="GO" id="GO:0005524">
    <property type="term" value="F:ATP binding"/>
    <property type="evidence" value="ECO:0007669"/>
    <property type="project" value="UniProtKB-KW"/>
</dbReference>
<dbReference type="FunFam" id="3.40.50.10440:FF:000001">
    <property type="entry name" value="Dihydroxyacetone kinase, DhaK subunit"/>
    <property type="match status" value="1"/>
</dbReference>
<name>A0A511AAP7_9MICO</name>
<evidence type="ECO:0000313" key="7">
    <source>
        <dbReference type="EMBL" id="GEK85260.1"/>
    </source>
</evidence>
<dbReference type="OrthoDB" id="9806345at2"/>